<dbReference type="GO" id="GO:0007165">
    <property type="term" value="P:signal transduction"/>
    <property type="evidence" value="ECO:0007669"/>
    <property type="project" value="InterPro"/>
</dbReference>
<feature type="transmembrane region" description="Helical" evidence="3">
    <location>
        <begin position="1070"/>
        <end position="1097"/>
    </location>
</feature>
<dbReference type="InterPro" id="IPR027417">
    <property type="entry name" value="P-loop_NTPase"/>
</dbReference>
<protein>
    <recommendedName>
        <fullName evidence="4">TIR domain-containing protein</fullName>
    </recommendedName>
</protein>
<feature type="domain" description="TIR" evidence="4">
    <location>
        <begin position="1"/>
        <end position="114"/>
    </location>
</feature>
<dbReference type="GO" id="GO:0043531">
    <property type="term" value="F:ADP binding"/>
    <property type="evidence" value="ECO:0007669"/>
    <property type="project" value="InterPro"/>
</dbReference>
<dbReference type="Pfam" id="PF00931">
    <property type="entry name" value="NB-ARC"/>
    <property type="match status" value="1"/>
</dbReference>
<evidence type="ECO:0000313" key="5">
    <source>
        <dbReference type="EMBL" id="OIV89667.1"/>
    </source>
</evidence>
<keyword evidence="3" id="KW-0812">Transmembrane</keyword>
<evidence type="ECO:0000313" key="6">
    <source>
        <dbReference type="Proteomes" id="UP000188354"/>
    </source>
</evidence>
<dbReference type="InterPro" id="IPR035897">
    <property type="entry name" value="Toll_tir_struct_dom_sf"/>
</dbReference>
<keyword evidence="1" id="KW-0433">Leucine-rich repeat</keyword>
<dbReference type="GO" id="GO:0006952">
    <property type="term" value="P:defense response"/>
    <property type="evidence" value="ECO:0007669"/>
    <property type="project" value="InterPro"/>
</dbReference>
<keyword evidence="3" id="KW-1133">Transmembrane helix</keyword>
<evidence type="ECO:0000259" key="4">
    <source>
        <dbReference type="PROSITE" id="PS50104"/>
    </source>
</evidence>
<dbReference type="SUPFAM" id="SSF52058">
    <property type="entry name" value="L domain-like"/>
    <property type="match status" value="1"/>
</dbReference>
<sequence length="1103" mass="125956">MAIVIFSKTYASSKWCLNELVKILQCRSSESHRQVVLPVFYRVDPSHVRNQSGCYREALSKFERNYQKLYIQKKMPQWKKALREAGNISGWDSSNFKDNPQLIEKIVKDIEHKKSDRYPSELEVDRGIVGIDKSCEEIQALLSKDTNQSRKNVKVIGIWGMGGTGKTTIARAMFSQLSPMFDSVYFMDHIRELSKNSQPSILAALRHKLLSELLKDENLKFNHVVSTSTRTRLNEKKVFIVLDDVDSVDQLDVLCTVCDYVAPQSKLIITTRNKRLIEGRVDEIYKVKIWDFDASLELFCLHAFEQRFPQKAYKALSKAAVHDAGGVPLALRVLGNNLHSKSVKFWQGELKKIKRYSDDKIEGVLRVSYDGLDIPQKKLFLDIAFFFLDENKDFTERILNACDFFATSGLEVLEDKALITISSNNRIQMHDLLQEMGLNIVRHSFEDPGRRSRLRDVQDVYDVLQNKKGSDAVEGITLDLSQLDGLLSLSADVFNLMTKLRFLKLYIPLEKRSDLLSLSIGGFNIMKKFNFFALEKRSVMMDYPRVLNKISDKLRYLEWHGCRLNSLPTTFSAKMLVEIHMQYSHVTELWYGVKDVVNLERIDLSESKQLKSLPDLSKASKLKWVNLTGCESLLVVHPSVLSLNTLETLIVDSCKKLKNLKREDPLRSLKNISVNGCTSLKEYGVSSNLIENLDLSKTGIQILNSSIKNLTRLHSLNLESLSLKNLPNELSYLKSLSDLKICNCALVLDKQKLHDIFQGLEHLKILYLKDCPKMSELPNNISGLSYLYELRLDGSNVESLPESIKNLDNLEILTLNNCRKLHCLPMLPLHVRVLSAANCRSLTTLDTLKTFARRMRGKEKFISFQDCLKLHSNSLNCIMEGTQLTMNRALLLNKYDDNFGLKADSYNYNLVNVCLPGKRVLRQFKHQTTNSSLTIALRGAKELLGIILCAVLSPSEELMTQDARIWCQCYLEDGITKLGNPSSWYHKATTKLDSGHVYIWCDSFHFDSISKGCGQKVSFKFYVTNDMEKPELNICIKECGVHLVFDEKECNGIKNEAWVSRTKRSPSFDYSFTTIMLVCFIILGILVQLGIVVQLGIMVEHLY</sequence>
<dbReference type="Gene3D" id="3.80.10.10">
    <property type="entry name" value="Ribonuclease Inhibitor"/>
    <property type="match status" value="2"/>
</dbReference>
<dbReference type="PROSITE" id="PS50104">
    <property type="entry name" value="TIR"/>
    <property type="match status" value="1"/>
</dbReference>
<dbReference type="Gene3D" id="3.40.50.300">
    <property type="entry name" value="P-loop containing nucleotide triphosphate hydrolases"/>
    <property type="match status" value="1"/>
</dbReference>
<dbReference type="InterPro" id="IPR042197">
    <property type="entry name" value="Apaf_helical"/>
</dbReference>
<reference evidence="5 6" key="1">
    <citation type="journal article" date="2017" name="Plant Biotechnol. J.">
        <title>A comprehensive draft genome sequence for lupin (Lupinus angustifolius), an emerging health food: insights into plant-microbe interactions and legume evolution.</title>
        <authorList>
            <person name="Hane J.K."/>
            <person name="Ming Y."/>
            <person name="Kamphuis L.G."/>
            <person name="Nelson M.N."/>
            <person name="Garg G."/>
            <person name="Atkins C.A."/>
            <person name="Bayer P.E."/>
            <person name="Bravo A."/>
            <person name="Bringans S."/>
            <person name="Cannon S."/>
            <person name="Edwards D."/>
            <person name="Foley R."/>
            <person name="Gao L.L."/>
            <person name="Harrison M.J."/>
            <person name="Huang W."/>
            <person name="Hurgobin B."/>
            <person name="Li S."/>
            <person name="Liu C.W."/>
            <person name="McGrath A."/>
            <person name="Morahan G."/>
            <person name="Murray J."/>
            <person name="Weller J."/>
            <person name="Jian J."/>
            <person name="Singh K.B."/>
        </authorList>
    </citation>
    <scope>NUCLEOTIDE SEQUENCE [LARGE SCALE GENOMIC DNA]</scope>
    <source>
        <strain evidence="6">cv. Tanjil</strain>
        <tissue evidence="5">Whole plant</tissue>
    </source>
</reference>
<dbReference type="PRINTS" id="PR00364">
    <property type="entry name" value="DISEASERSIST"/>
</dbReference>
<dbReference type="InterPro" id="IPR058192">
    <property type="entry name" value="WHD_ROQ1-like"/>
</dbReference>
<dbReference type="PANTHER" id="PTHR11017:SF562">
    <property type="entry name" value="ADP-RIBOSYL CYCLASE_CYCLIC ADP-RIBOSE HYDROLASE"/>
    <property type="match status" value="1"/>
</dbReference>
<keyword evidence="2" id="KW-0677">Repeat</keyword>
<dbReference type="OMA" id="IWCQCYL"/>
<organism evidence="5 6">
    <name type="scientific">Lupinus angustifolius</name>
    <name type="common">Narrow-leaved blue lupine</name>
    <dbReference type="NCBI Taxonomy" id="3871"/>
    <lineage>
        <taxon>Eukaryota</taxon>
        <taxon>Viridiplantae</taxon>
        <taxon>Streptophyta</taxon>
        <taxon>Embryophyta</taxon>
        <taxon>Tracheophyta</taxon>
        <taxon>Spermatophyta</taxon>
        <taxon>Magnoliopsida</taxon>
        <taxon>eudicotyledons</taxon>
        <taxon>Gunneridae</taxon>
        <taxon>Pentapetalae</taxon>
        <taxon>rosids</taxon>
        <taxon>fabids</taxon>
        <taxon>Fabales</taxon>
        <taxon>Fabaceae</taxon>
        <taxon>Papilionoideae</taxon>
        <taxon>50 kb inversion clade</taxon>
        <taxon>genistoids sensu lato</taxon>
        <taxon>core genistoids</taxon>
        <taxon>Genisteae</taxon>
        <taxon>Lupinus</taxon>
    </lineage>
</organism>
<evidence type="ECO:0000256" key="1">
    <source>
        <dbReference type="ARBA" id="ARBA00022614"/>
    </source>
</evidence>
<proteinExistence type="predicted"/>
<dbReference type="Proteomes" id="UP000188354">
    <property type="component" value="Unassembled WGS sequence"/>
</dbReference>
<evidence type="ECO:0000256" key="3">
    <source>
        <dbReference type="SAM" id="Phobius"/>
    </source>
</evidence>
<dbReference type="InterPro" id="IPR002182">
    <property type="entry name" value="NB-ARC"/>
</dbReference>
<dbReference type="Gene3D" id="1.10.8.430">
    <property type="entry name" value="Helical domain of apoptotic protease-activating factors"/>
    <property type="match status" value="1"/>
</dbReference>
<dbReference type="Gene3D" id="3.40.50.10140">
    <property type="entry name" value="Toll/interleukin-1 receptor homology (TIR) domain"/>
    <property type="match status" value="1"/>
</dbReference>
<dbReference type="Pfam" id="PF01582">
    <property type="entry name" value="TIR"/>
    <property type="match status" value="1"/>
</dbReference>
<dbReference type="SUPFAM" id="SSF52540">
    <property type="entry name" value="P-loop containing nucleoside triphosphate hydrolases"/>
    <property type="match status" value="1"/>
</dbReference>
<keyword evidence="6" id="KW-1185">Reference proteome</keyword>
<evidence type="ECO:0000256" key="2">
    <source>
        <dbReference type="ARBA" id="ARBA00022737"/>
    </source>
</evidence>
<keyword evidence="3" id="KW-0472">Membrane</keyword>
<gene>
    <name evidence="5" type="ORF">TanjilG_08772</name>
</gene>
<dbReference type="EMBL" id="KV862262">
    <property type="protein sequence ID" value="OIV89667.1"/>
    <property type="molecule type" value="Genomic_DNA"/>
</dbReference>
<accession>A0A1J7FNU7</accession>
<dbReference type="Gramene" id="OIV89667">
    <property type="protein sequence ID" value="OIV89667"/>
    <property type="gene ID" value="TanjilG_08772"/>
</dbReference>
<dbReference type="InterPro" id="IPR044974">
    <property type="entry name" value="Disease_R_plants"/>
</dbReference>
<dbReference type="SUPFAM" id="SSF52200">
    <property type="entry name" value="Toll/Interleukin receptor TIR domain"/>
    <property type="match status" value="1"/>
</dbReference>
<dbReference type="InterPro" id="IPR032675">
    <property type="entry name" value="LRR_dom_sf"/>
</dbReference>
<dbReference type="AlphaFoldDB" id="A0A1J7FNU7"/>
<dbReference type="InterPro" id="IPR000157">
    <property type="entry name" value="TIR_dom"/>
</dbReference>
<dbReference type="Pfam" id="PF23282">
    <property type="entry name" value="WHD_ROQ1"/>
    <property type="match status" value="1"/>
</dbReference>
<name>A0A1J7FNU7_LUPAN</name>
<dbReference type="PANTHER" id="PTHR11017">
    <property type="entry name" value="LEUCINE-RICH REPEAT-CONTAINING PROTEIN"/>
    <property type="match status" value="1"/>
</dbReference>